<dbReference type="Proteomes" id="UP001217918">
    <property type="component" value="Unassembled WGS sequence"/>
</dbReference>
<protein>
    <submittedName>
        <fullName evidence="2">Uncharacterized protein</fullName>
    </submittedName>
</protein>
<proteinExistence type="predicted"/>
<evidence type="ECO:0000313" key="3">
    <source>
        <dbReference type="Proteomes" id="UP001217918"/>
    </source>
</evidence>
<name>A0AAD9I8K8_9PEZI</name>
<keyword evidence="3" id="KW-1185">Reference proteome</keyword>
<dbReference type="PANTHER" id="PTHR47534">
    <property type="entry name" value="YALI0E05731P"/>
    <property type="match status" value="1"/>
</dbReference>
<dbReference type="InterPro" id="IPR052228">
    <property type="entry name" value="Sec_Metab_Biosynth_Oxidored"/>
</dbReference>
<evidence type="ECO:0000256" key="1">
    <source>
        <dbReference type="ARBA" id="ARBA00023002"/>
    </source>
</evidence>
<dbReference type="AlphaFoldDB" id="A0AAD9I8K8"/>
<dbReference type="GO" id="GO:0016491">
    <property type="term" value="F:oxidoreductase activity"/>
    <property type="evidence" value="ECO:0007669"/>
    <property type="project" value="UniProtKB-KW"/>
</dbReference>
<dbReference type="PANTHER" id="PTHR47534:SF3">
    <property type="entry name" value="ALCOHOL DEHYDROGENASE-LIKE C-TERMINAL DOMAIN-CONTAINING PROTEIN"/>
    <property type="match status" value="1"/>
</dbReference>
<reference evidence="2" key="1">
    <citation type="journal article" date="2023" name="Mol. Plant Microbe Interact.">
        <title>Elucidating the Obligate Nature and Biological Capacity of an Invasive Fungal Corn Pathogen.</title>
        <authorList>
            <person name="MacCready J.S."/>
            <person name="Roggenkamp E.M."/>
            <person name="Gdanetz K."/>
            <person name="Chilvers M.I."/>
        </authorList>
    </citation>
    <scope>NUCLEOTIDE SEQUENCE</scope>
    <source>
        <strain evidence="2">PM02</strain>
    </source>
</reference>
<keyword evidence="1" id="KW-0560">Oxidoreductase</keyword>
<dbReference type="PRINTS" id="PR00081">
    <property type="entry name" value="GDHRDH"/>
</dbReference>
<dbReference type="SUPFAM" id="SSF51735">
    <property type="entry name" value="NAD(P)-binding Rossmann-fold domains"/>
    <property type="match status" value="1"/>
</dbReference>
<sequence length="343" mass="35661">MVAIQTVQSSNDLVASTLPPGPVALFIGGTSGIGLATLEQYAAHTRQPTIYFTTRWPEAAAGLVARLREANPGGTYTVLAADAALVRDVDAAVDRVLQAEARLDLLHLSAGYIGIWHAPTAEGLDGSLATRFYTRARAAQRLLPLLAAAGPGGGRVVSVLAAGFEGAVDEDDLGLGRPGAFGWLRANTHAATMNTLFWERLGREAGAAAAGVRFVHTYPGTVATPNLRPSFPGRLGGLVVRWLLEPLLNLVGARPAVAGARGLFYATSARYAAAGREGAWVPLVEGLAPGARTAGGVFLVDAHSEDVGNAETLGEMRRRGLGDKVWRHTQDMFALATAGGGGV</sequence>
<dbReference type="InterPro" id="IPR036291">
    <property type="entry name" value="NAD(P)-bd_dom_sf"/>
</dbReference>
<gene>
    <name evidence="2" type="ORF">P8C59_006966</name>
</gene>
<dbReference type="Gene3D" id="3.40.50.720">
    <property type="entry name" value="NAD(P)-binding Rossmann-like Domain"/>
    <property type="match status" value="1"/>
</dbReference>
<accession>A0AAD9I8K8</accession>
<comment type="caution">
    <text evidence="2">The sequence shown here is derived from an EMBL/GenBank/DDBJ whole genome shotgun (WGS) entry which is preliminary data.</text>
</comment>
<dbReference type="InterPro" id="IPR002347">
    <property type="entry name" value="SDR_fam"/>
</dbReference>
<dbReference type="Pfam" id="PF00106">
    <property type="entry name" value="adh_short"/>
    <property type="match status" value="1"/>
</dbReference>
<dbReference type="EMBL" id="JAQQPM010000006">
    <property type="protein sequence ID" value="KAK2072625.1"/>
    <property type="molecule type" value="Genomic_DNA"/>
</dbReference>
<evidence type="ECO:0000313" key="2">
    <source>
        <dbReference type="EMBL" id="KAK2072625.1"/>
    </source>
</evidence>
<organism evidence="2 3">
    <name type="scientific">Phyllachora maydis</name>
    <dbReference type="NCBI Taxonomy" id="1825666"/>
    <lineage>
        <taxon>Eukaryota</taxon>
        <taxon>Fungi</taxon>
        <taxon>Dikarya</taxon>
        <taxon>Ascomycota</taxon>
        <taxon>Pezizomycotina</taxon>
        <taxon>Sordariomycetes</taxon>
        <taxon>Sordariomycetidae</taxon>
        <taxon>Phyllachorales</taxon>
        <taxon>Phyllachoraceae</taxon>
        <taxon>Phyllachora</taxon>
    </lineage>
</organism>